<protein>
    <submittedName>
        <fullName evidence="1">Gamma-glutamyl-gamma-aminobutyrate hydrolase family protein</fullName>
    </submittedName>
</protein>
<dbReference type="PROSITE" id="PS51273">
    <property type="entry name" value="GATASE_TYPE_1"/>
    <property type="match status" value="1"/>
</dbReference>
<dbReference type="Pfam" id="PF07722">
    <property type="entry name" value="Peptidase_C26"/>
    <property type="match status" value="1"/>
</dbReference>
<organism evidence="1 2">
    <name type="scientific">Bradyrhizobium frederickii</name>
    <dbReference type="NCBI Taxonomy" id="2560054"/>
    <lineage>
        <taxon>Bacteria</taxon>
        <taxon>Pseudomonadati</taxon>
        <taxon>Pseudomonadota</taxon>
        <taxon>Alphaproteobacteria</taxon>
        <taxon>Hyphomicrobiales</taxon>
        <taxon>Nitrobacteraceae</taxon>
        <taxon>Bradyrhizobium</taxon>
    </lineage>
</organism>
<proteinExistence type="predicted"/>
<dbReference type="InterPro" id="IPR029062">
    <property type="entry name" value="Class_I_gatase-like"/>
</dbReference>
<name>A0A4Y9PNG0_9BRAD</name>
<gene>
    <name evidence="1" type="ORF">E4K64_05125</name>
</gene>
<dbReference type="GO" id="GO:0033969">
    <property type="term" value="F:gamma-glutamyl-gamma-aminobutyrate hydrolase activity"/>
    <property type="evidence" value="ECO:0007669"/>
    <property type="project" value="TreeGrafter"/>
</dbReference>
<accession>A0A4Y9PNG0</accession>
<dbReference type="EMBL" id="SPQS01000002">
    <property type="protein sequence ID" value="TFV80023.1"/>
    <property type="molecule type" value="Genomic_DNA"/>
</dbReference>
<dbReference type="AlphaFoldDB" id="A0A4Y9PNG0"/>
<dbReference type="GO" id="GO:0005829">
    <property type="term" value="C:cytosol"/>
    <property type="evidence" value="ECO:0007669"/>
    <property type="project" value="TreeGrafter"/>
</dbReference>
<dbReference type="PANTHER" id="PTHR43235:SF1">
    <property type="entry name" value="GLUTAMINE AMIDOTRANSFERASE PB2B2.05-RELATED"/>
    <property type="match status" value="1"/>
</dbReference>
<dbReference type="PANTHER" id="PTHR43235">
    <property type="entry name" value="GLUTAMINE AMIDOTRANSFERASE PB2B2.05-RELATED"/>
    <property type="match status" value="1"/>
</dbReference>
<sequence>MARTPRIAVILDENTSGDASRYEASKNYFTAIRDAGGLPFGIPYLPEIVRPVAEEFDGLLCVGGRFAYPDDWYLQSQPSRAPPSERLAIEREITSEFLRREKPILGICAGMQLLAGLHGCRLWSDVRASGASIVEHDKRGSLHNVTLIPNTKLAALAGVPAMLVNTLHREAVGELSSSVIASAHSDDGVVEAIEIPAHPFAIGLQWHQEQFAAADHPGNQVFRGFLNACGPGDGD</sequence>
<keyword evidence="1" id="KW-0378">Hydrolase</keyword>
<dbReference type="Gene3D" id="3.40.50.880">
    <property type="match status" value="1"/>
</dbReference>
<dbReference type="Proteomes" id="UP000297700">
    <property type="component" value="Unassembled WGS sequence"/>
</dbReference>
<dbReference type="InterPro" id="IPR044668">
    <property type="entry name" value="PuuD-like"/>
</dbReference>
<reference evidence="1 2" key="1">
    <citation type="submission" date="2019-03" db="EMBL/GenBank/DDBJ databases">
        <title>Bradyrhizobium strains diversity.</title>
        <authorList>
            <person name="Urquiaga M.C.O."/>
            <person name="Hungria M."/>
            <person name="Delamuta J.R.M."/>
            <person name="Klepa M.S."/>
        </authorList>
    </citation>
    <scope>NUCLEOTIDE SEQUENCE [LARGE SCALE GENOMIC DNA]</scope>
    <source>
        <strain evidence="1 2">CNPSo 3426</strain>
    </source>
</reference>
<dbReference type="GO" id="GO:0006598">
    <property type="term" value="P:polyamine catabolic process"/>
    <property type="evidence" value="ECO:0007669"/>
    <property type="project" value="TreeGrafter"/>
</dbReference>
<dbReference type="SUPFAM" id="SSF52317">
    <property type="entry name" value="Class I glutamine amidotransferase-like"/>
    <property type="match status" value="1"/>
</dbReference>
<evidence type="ECO:0000313" key="2">
    <source>
        <dbReference type="Proteomes" id="UP000297700"/>
    </source>
</evidence>
<comment type="caution">
    <text evidence="1">The sequence shown here is derived from an EMBL/GenBank/DDBJ whole genome shotgun (WGS) entry which is preliminary data.</text>
</comment>
<dbReference type="RefSeq" id="WP_135162460.1">
    <property type="nucleotide sequence ID" value="NZ_SPQS01000002.1"/>
</dbReference>
<dbReference type="InterPro" id="IPR011697">
    <property type="entry name" value="Peptidase_C26"/>
</dbReference>
<evidence type="ECO:0000313" key="1">
    <source>
        <dbReference type="EMBL" id="TFV80023.1"/>
    </source>
</evidence>